<evidence type="ECO:0000313" key="3">
    <source>
        <dbReference type="Proteomes" id="UP001303647"/>
    </source>
</evidence>
<protein>
    <recommendedName>
        <fullName evidence="4">Secreted protein</fullName>
    </recommendedName>
</protein>
<reference evidence="2" key="2">
    <citation type="submission" date="2023-05" db="EMBL/GenBank/DDBJ databases">
        <authorList>
            <consortium name="Lawrence Berkeley National Laboratory"/>
            <person name="Steindorff A."/>
            <person name="Hensen N."/>
            <person name="Bonometti L."/>
            <person name="Westerberg I."/>
            <person name="Brannstrom I.O."/>
            <person name="Guillou S."/>
            <person name="Cros-Aarteil S."/>
            <person name="Calhoun S."/>
            <person name="Haridas S."/>
            <person name="Kuo A."/>
            <person name="Mondo S."/>
            <person name="Pangilinan J."/>
            <person name="Riley R."/>
            <person name="Labutti K."/>
            <person name="Andreopoulos B."/>
            <person name="Lipzen A."/>
            <person name="Chen C."/>
            <person name="Yanf M."/>
            <person name="Daum C."/>
            <person name="Ng V."/>
            <person name="Clum A."/>
            <person name="Ohm R."/>
            <person name="Martin F."/>
            <person name="Silar P."/>
            <person name="Natvig D."/>
            <person name="Lalanne C."/>
            <person name="Gautier V."/>
            <person name="Ament-Velasquez S.L."/>
            <person name="Kruys A."/>
            <person name="Hutchinson M.I."/>
            <person name="Powell A.J."/>
            <person name="Barry K."/>
            <person name="Miller A.N."/>
            <person name="Grigoriev I.V."/>
            <person name="Debuchy R."/>
            <person name="Gladieux P."/>
            <person name="Thoren M.H."/>
            <person name="Johannesson H."/>
        </authorList>
    </citation>
    <scope>NUCLEOTIDE SEQUENCE</scope>
    <source>
        <strain evidence="2">CBS 359.72</strain>
    </source>
</reference>
<reference evidence="2" key="1">
    <citation type="journal article" date="2023" name="Mol. Phylogenet. Evol.">
        <title>Genome-scale phylogeny and comparative genomics of the fungal order Sordariales.</title>
        <authorList>
            <person name="Hensen N."/>
            <person name="Bonometti L."/>
            <person name="Westerberg I."/>
            <person name="Brannstrom I.O."/>
            <person name="Guillou S."/>
            <person name="Cros-Aarteil S."/>
            <person name="Calhoun S."/>
            <person name="Haridas S."/>
            <person name="Kuo A."/>
            <person name="Mondo S."/>
            <person name="Pangilinan J."/>
            <person name="Riley R."/>
            <person name="LaButti K."/>
            <person name="Andreopoulos B."/>
            <person name="Lipzen A."/>
            <person name="Chen C."/>
            <person name="Yan M."/>
            <person name="Daum C."/>
            <person name="Ng V."/>
            <person name="Clum A."/>
            <person name="Steindorff A."/>
            <person name="Ohm R.A."/>
            <person name="Martin F."/>
            <person name="Silar P."/>
            <person name="Natvig D.O."/>
            <person name="Lalanne C."/>
            <person name="Gautier V."/>
            <person name="Ament-Velasquez S.L."/>
            <person name="Kruys A."/>
            <person name="Hutchinson M.I."/>
            <person name="Powell A.J."/>
            <person name="Barry K."/>
            <person name="Miller A.N."/>
            <person name="Grigoriev I.V."/>
            <person name="Debuchy R."/>
            <person name="Gladieux P."/>
            <person name="Hiltunen Thoren M."/>
            <person name="Johannesson H."/>
        </authorList>
    </citation>
    <scope>NUCLEOTIDE SEQUENCE</scope>
    <source>
        <strain evidence="2">CBS 359.72</strain>
    </source>
</reference>
<dbReference type="AlphaFoldDB" id="A0AAN7CWR3"/>
<dbReference type="Pfam" id="PF14273">
    <property type="entry name" value="DUF4360"/>
    <property type="match status" value="1"/>
</dbReference>
<dbReference type="EMBL" id="MU857623">
    <property type="protein sequence ID" value="KAK4249486.1"/>
    <property type="molecule type" value="Genomic_DNA"/>
</dbReference>
<proteinExistence type="predicted"/>
<dbReference type="PANTHER" id="PTHR38847">
    <property type="match status" value="1"/>
</dbReference>
<dbReference type="Proteomes" id="UP001303647">
    <property type="component" value="Unassembled WGS sequence"/>
</dbReference>
<keyword evidence="1" id="KW-0732">Signal</keyword>
<accession>A0AAN7CWR3</accession>
<comment type="caution">
    <text evidence="2">The sequence shown here is derived from an EMBL/GenBank/DDBJ whole genome shotgun (WGS) entry which is preliminary data.</text>
</comment>
<sequence>MGLLSNLALLTTAVSAVVAAPATPKITSISFSGNGCAKAPKFSGDFNAPTITLSDFAASSPDGNRTVNCQVHLQAQGASPGWQVALKSNVAKGHIILSPGTSLTHYTTVYFSQDASNTKTIQNTIENTGTTTINQGVTIVGNADNGKVWSPCTDSNGYTGIMNINFRGALTGEGKAYFETTTEEWELEWRQC</sequence>
<evidence type="ECO:0008006" key="4">
    <source>
        <dbReference type="Google" id="ProtNLM"/>
    </source>
</evidence>
<gene>
    <name evidence="2" type="ORF">C7999DRAFT_30074</name>
</gene>
<name>A0AAN7CWR3_9PEZI</name>
<evidence type="ECO:0000256" key="1">
    <source>
        <dbReference type="SAM" id="SignalP"/>
    </source>
</evidence>
<organism evidence="2 3">
    <name type="scientific">Corynascus novoguineensis</name>
    <dbReference type="NCBI Taxonomy" id="1126955"/>
    <lineage>
        <taxon>Eukaryota</taxon>
        <taxon>Fungi</taxon>
        <taxon>Dikarya</taxon>
        <taxon>Ascomycota</taxon>
        <taxon>Pezizomycotina</taxon>
        <taxon>Sordariomycetes</taxon>
        <taxon>Sordariomycetidae</taxon>
        <taxon>Sordariales</taxon>
        <taxon>Chaetomiaceae</taxon>
        <taxon>Corynascus</taxon>
    </lineage>
</organism>
<evidence type="ECO:0000313" key="2">
    <source>
        <dbReference type="EMBL" id="KAK4249486.1"/>
    </source>
</evidence>
<dbReference type="InterPro" id="IPR025649">
    <property type="entry name" value="DUF4360"/>
</dbReference>
<feature type="signal peptide" evidence="1">
    <location>
        <begin position="1"/>
        <end position="19"/>
    </location>
</feature>
<dbReference type="PANTHER" id="PTHR38847:SF1">
    <property type="entry name" value="PSEUDOURIDINE SYNTHASE RSUA_RLUA-LIKE DOMAIN-CONTAINING PROTEIN"/>
    <property type="match status" value="1"/>
</dbReference>
<keyword evidence="3" id="KW-1185">Reference proteome</keyword>
<feature type="chain" id="PRO_5042948557" description="Secreted protein" evidence="1">
    <location>
        <begin position="20"/>
        <end position="192"/>
    </location>
</feature>